<evidence type="ECO:0000256" key="1">
    <source>
        <dbReference type="ARBA" id="ARBA00004496"/>
    </source>
</evidence>
<organism evidence="5 6">
    <name type="scientific">Brassica cretica</name>
    <name type="common">Mustard</name>
    <dbReference type="NCBI Taxonomy" id="69181"/>
    <lineage>
        <taxon>Eukaryota</taxon>
        <taxon>Viridiplantae</taxon>
        <taxon>Streptophyta</taxon>
        <taxon>Embryophyta</taxon>
        <taxon>Tracheophyta</taxon>
        <taxon>Spermatophyta</taxon>
        <taxon>Magnoliopsida</taxon>
        <taxon>eudicotyledons</taxon>
        <taxon>Gunneridae</taxon>
        <taxon>Pentapetalae</taxon>
        <taxon>rosids</taxon>
        <taxon>malvids</taxon>
        <taxon>Brassicales</taxon>
        <taxon>Brassicaceae</taxon>
        <taxon>Brassiceae</taxon>
        <taxon>Brassica</taxon>
    </lineage>
</organism>
<comment type="subcellular location">
    <subcellularLocation>
        <location evidence="1">Cytoplasm</location>
    </subcellularLocation>
</comment>
<dbReference type="InterPro" id="IPR041370">
    <property type="entry name" value="Mlase_EEF1AKMT1/ZCCHC4"/>
</dbReference>
<dbReference type="GO" id="GO:0032259">
    <property type="term" value="P:methylation"/>
    <property type="evidence" value="ECO:0007669"/>
    <property type="project" value="UniProtKB-KW"/>
</dbReference>
<sequence length="95" mass="10861">MISFVVSQKKDPSLQVQLLEYDMRFERYGNPPYLSKECLERVTQTVSFLASRFWSVQGTNRAYLFAGDAQRDRAAELLGVPCVFKPHLSSKLGNE</sequence>
<evidence type="ECO:0000313" key="5">
    <source>
        <dbReference type="EMBL" id="KAF3555288.1"/>
    </source>
</evidence>
<dbReference type="GO" id="GO:0016279">
    <property type="term" value="F:protein-lysine N-methyltransferase activity"/>
    <property type="evidence" value="ECO:0007669"/>
    <property type="project" value="InterPro"/>
</dbReference>
<evidence type="ECO:0000256" key="3">
    <source>
        <dbReference type="ARBA" id="ARBA00022603"/>
    </source>
</evidence>
<keyword evidence="3" id="KW-0489">Methyltransferase</keyword>
<gene>
    <name evidence="5" type="ORF">F2Q69_00011306</name>
</gene>
<dbReference type="EMBL" id="QGKX02000996">
    <property type="protein sequence ID" value="KAF3555288.1"/>
    <property type="molecule type" value="Genomic_DNA"/>
</dbReference>
<dbReference type="Proteomes" id="UP000712600">
    <property type="component" value="Unassembled WGS sequence"/>
</dbReference>
<keyword evidence="4" id="KW-0808">Transferase</keyword>
<reference evidence="5" key="1">
    <citation type="submission" date="2019-12" db="EMBL/GenBank/DDBJ databases">
        <title>Genome sequencing and annotation of Brassica cretica.</title>
        <authorList>
            <person name="Studholme D.J."/>
            <person name="Sarris P."/>
        </authorList>
    </citation>
    <scope>NUCLEOTIDE SEQUENCE</scope>
    <source>
        <strain evidence="5">PFS-109/04</strain>
        <tissue evidence="5">Leaf</tissue>
    </source>
</reference>
<keyword evidence="2" id="KW-0963">Cytoplasm</keyword>
<evidence type="ECO:0000256" key="2">
    <source>
        <dbReference type="ARBA" id="ARBA00022490"/>
    </source>
</evidence>
<dbReference type="GO" id="GO:0005737">
    <property type="term" value="C:cytoplasm"/>
    <property type="evidence" value="ECO:0007669"/>
    <property type="project" value="UniProtKB-SubCell"/>
</dbReference>
<evidence type="ECO:0000256" key="4">
    <source>
        <dbReference type="ARBA" id="ARBA00022679"/>
    </source>
</evidence>
<proteinExistence type="predicted"/>
<dbReference type="PANTHER" id="PTHR13200:SF0">
    <property type="entry name" value="EEF1A LYSINE METHYLTRANSFERASE 1"/>
    <property type="match status" value="1"/>
</dbReference>
<name>A0A8S9QVL1_BRACR</name>
<dbReference type="PANTHER" id="PTHR13200">
    <property type="entry name" value="EEF1A LYSINE METHYLTRANSFERASE 1"/>
    <property type="match status" value="1"/>
</dbReference>
<evidence type="ECO:0000313" key="6">
    <source>
        <dbReference type="Proteomes" id="UP000712600"/>
    </source>
</evidence>
<protein>
    <submittedName>
        <fullName evidence="5">Uncharacterized protein</fullName>
    </submittedName>
</protein>
<comment type="caution">
    <text evidence="5">The sequence shown here is derived from an EMBL/GenBank/DDBJ whole genome shotgun (WGS) entry which is preliminary data.</text>
</comment>
<accession>A0A8S9QVL1</accession>
<dbReference type="AlphaFoldDB" id="A0A8S9QVL1"/>
<dbReference type="Pfam" id="PF10237">
    <property type="entry name" value="N6-adenineMlase"/>
    <property type="match status" value="1"/>
</dbReference>
<dbReference type="InterPro" id="IPR019369">
    <property type="entry name" value="Efm5/EEF1AKMT1"/>
</dbReference>